<dbReference type="AlphaFoldDB" id="A0A151ISJ7"/>
<evidence type="ECO:0000313" key="2">
    <source>
        <dbReference type="EMBL" id="KYN09865.1"/>
    </source>
</evidence>
<keyword evidence="3" id="KW-1185">Reference proteome</keyword>
<dbReference type="Proteomes" id="UP000078492">
    <property type="component" value="Unassembled WGS sequence"/>
</dbReference>
<reference evidence="2 3" key="1">
    <citation type="submission" date="2015-09" db="EMBL/GenBank/DDBJ databases">
        <title>Trachymyrmex cornetzi WGS genome.</title>
        <authorList>
            <person name="Nygaard S."/>
            <person name="Hu H."/>
            <person name="Boomsma J."/>
            <person name="Zhang G."/>
        </authorList>
    </citation>
    <scope>NUCLEOTIDE SEQUENCE [LARGE SCALE GENOMIC DNA]</scope>
    <source>
        <strain evidence="2">Tcor2-1</strain>
        <tissue evidence="2">Whole body</tissue>
    </source>
</reference>
<accession>A0A151ISJ7</accession>
<protein>
    <recommendedName>
        <fullName evidence="4">Secreted protein</fullName>
    </recommendedName>
</protein>
<feature type="chain" id="PRO_5007582298" description="Secreted protein" evidence="1">
    <location>
        <begin position="23"/>
        <end position="269"/>
    </location>
</feature>
<proteinExistence type="predicted"/>
<keyword evidence="1" id="KW-0732">Signal</keyword>
<evidence type="ECO:0000256" key="1">
    <source>
        <dbReference type="SAM" id="SignalP"/>
    </source>
</evidence>
<feature type="signal peptide" evidence="1">
    <location>
        <begin position="1"/>
        <end position="22"/>
    </location>
</feature>
<evidence type="ECO:0008006" key="4">
    <source>
        <dbReference type="Google" id="ProtNLM"/>
    </source>
</evidence>
<name>A0A151ISJ7_9HYME</name>
<organism evidence="2 3">
    <name type="scientific">Trachymyrmex cornetzi</name>
    <dbReference type="NCBI Taxonomy" id="471704"/>
    <lineage>
        <taxon>Eukaryota</taxon>
        <taxon>Metazoa</taxon>
        <taxon>Ecdysozoa</taxon>
        <taxon>Arthropoda</taxon>
        <taxon>Hexapoda</taxon>
        <taxon>Insecta</taxon>
        <taxon>Pterygota</taxon>
        <taxon>Neoptera</taxon>
        <taxon>Endopterygota</taxon>
        <taxon>Hymenoptera</taxon>
        <taxon>Apocrita</taxon>
        <taxon>Aculeata</taxon>
        <taxon>Formicoidea</taxon>
        <taxon>Formicidae</taxon>
        <taxon>Myrmicinae</taxon>
        <taxon>Trachymyrmex</taxon>
    </lineage>
</organism>
<evidence type="ECO:0000313" key="3">
    <source>
        <dbReference type="Proteomes" id="UP000078492"/>
    </source>
</evidence>
<gene>
    <name evidence="2" type="ORF">ALC57_17988</name>
</gene>
<sequence>MIAIPLSLLLIAEMMLMVVVDASYVVANNVSHASTCHKLCGENGSTFCPIHPRESSVSRGNSCGGIRNSRFVEVRLSTRYGTMISNQRTSTLVHADTHAGLSFTLVSRSVRSFLIVRFARGLRTLVKSRSLKRGIATSGTESCSLARSLVHSRNNNVYMQRDSSCLELLAILAAGMAMAADSRIGRIALADAARGGGVLSTIPLSSSVFPAIGIRRVFAVAGLQTSRPQISDFNFIPTIRSRRGLYRRFNPAMAWGCKYVRDKQSELQA</sequence>
<dbReference type="EMBL" id="KQ981064">
    <property type="protein sequence ID" value="KYN09865.1"/>
    <property type="molecule type" value="Genomic_DNA"/>
</dbReference>